<protein>
    <submittedName>
        <fullName evidence="1">Uncharacterized protein</fullName>
    </submittedName>
</protein>
<proteinExistence type="predicted"/>
<evidence type="ECO:0000313" key="2">
    <source>
        <dbReference type="Proteomes" id="UP000299102"/>
    </source>
</evidence>
<gene>
    <name evidence="1" type="ORF">EVAR_86808_1</name>
</gene>
<evidence type="ECO:0000313" key="1">
    <source>
        <dbReference type="EMBL" id="GBP41838.1"/>
    </source>
</evidence>
<accession>A0A4C1VRW3</accession>
<comment type="caution">
    <text evidence="1">The sequence shown here is derived from an EMBL/GenBank/DDBJ whole genome shotgun (WGS) entry which is preliminary data.</text>
</comment>
<dbReference type="AlphaFoldDB" id="A0A4C1VRW3"/>
<organism evidence="1 2">
    <name type="scientific">Eumeta variegata</name>
    <name type="common">Bagworm moth</name>
    <name type="synonym">Eumeta japonica</name>
    <dbReference type="NCBI Taxonomy" id="151549"/>
    <lineage>
        <taxon>Eukaryota</taxon>
        <taxon>Metazoa</taxon>
        <taxon>Ecdysozoa</taxon>
        <taxon>Arthropoda</taxon>
        <taxon>Hexapoda</taxon>
        <taxon>Insecta</taxon>
        <taxon>Pterygota</taxon>
        <taxon>Neoptera</taxon>
        <taxon>Endopterygota</taxon>
        <taxon>Lepidoptera</taxon>
        <taxon>Glossata</taxon>
        <taxon>Ditrysia</taxon>
        <taxon>Tineoidea</taxon>
        <taxon>Psychidae</taxon>
        <taxon>Oiketicinae</taxon>
        <taxon>Eumeta</taxon>
    </lineage>
</organism>
<dbReference type="EMBL" id="BGZK01000407">
    <property type="protein sequence ID" value="GBP41838.1"/>
    <property type="molecule type" value="Genomic_DNA"/>
</dbReference>
<dbReference type="Proteomes" id="UP000299102">
    <property type="component" value="Unassembled WGS sequence"/>
</dbReference>
<name>A0A4C1VRW3_EUMVA</name>
<sequence>MHIAKTEPVRVLIVFGVQVGLRKGMVCADQDFHREMLRKNIHKGVARTPLKDSIACTGTGGASTGRLPTHGGHEDLETCQVQWGVNAEAEEGGVMLVASLLY</sequence>
<keyword evidence="2" id="KW-1185">Reference proteome</keyword>
<reference evidence="1 2" key="1">
    <citation type="journal article" date="2019" name="Commun. Biol.">
        <title>The bagworm genome reveals a unique fibroin gene that provides high tensile strength.</title>
        <authorList>
            <person name="Kono N."/>
            <person name="Nakamura H."/>
            <person name="Ohtoshi R."/>
            <person name="Tomita M."/>
            <person name="Numata K."/>
            <person name="Arakawa K."/>
        </authorList>
    </citation>
    <scope>NUCLEOTIDE SEQUENCE [LARGE SCALE GENOMIC DNA]</scope>
</reference>